<dbReference type="GO" id="GO:0006979">
    <property type="term" value="P:response to oxidative stress"/>
    <property type="evidence" value="ECO:0007669"/>
    <property type="project" value="UniProtKB-ARBA"/>
</dbReference>
<feature type="binding site" evidence="12">
    <location>
        <position position="273"/>
    </location>
    <ligand>
        <name>NAD(+)</name>
        <dbReference type="ChEBI" id="CHEBI:57540"/>
    </ligand>
</feature>
<dbReference type="FunFam" id="3.30.390.30:FF:000001">
    <property type="entry name" value="Dihydrolipoyl dehydrogenase"/>
    <property type="match status" value="1"/>
</dbReference>
<dbReference type="SUPFAM" id="SSF55424">
    <property type="entry name" value="FAD/NAD-linked reductases, dimerisation (C-terminal) domain"/>
    <property type="match status" value="1"/>
</dbReference>
<feature type="domain" description="FAD/NAD(P)-binding" evidence="16">
    <location>
        <begin position="8"/>
        <end position="329"/>
    </location>
</feature>
<evidence type="ECO:0000256" key="8">
    <source>
        <dbReference type="ARBA" id="ARBA00023157"/>
    </source>
</evidence>
<dbReference type="AlphaFoldDB" id="A0A9Q8X0W9"/>
<evidence type="ECO:0000256" key="12">
    <source>
        <dbReference type="PIRSR" id="PIRSR000350-3"/>
    </source>
</evidence>
<dbReference type="InterPro" id="IPR036188">
    <property type="entry name" value="FAD/NAD-bd_sf"/>
</dbReference>
<dbReference type="PANTHER" id="PTHR22912:SF160">
    <property type="entry name" value="DIHYDROLIPOYL DEHYDROGENASE"/>
    <property type="match status" value="1"/>
</dbReference>
<dbReference type="GO" id="GO:0006103">
    <property type="term" value="P:2-oxoglutarate metabolic process"/>
    <property type="evidence" value="ECO:0007669"/>
    <property type="project" value="TreeGrafter"/>
</dbReference>
<dbReference type="InterPro" id="IPR004099">
    <property type="entry name" value="Pyr_nucl-diS_OxRdtase_dimer"/>
</dbReference>
<dbReference type="Gene3D" id="3.30.390.30">
    <property type="match status" value="1"/>
</dbReference>
<evidence type="ECO:0000256" key="4">
    <source>
        <dbReference type="ARBA" id="ARBA00022630"/>
    </source>
</evidence>
<gene>
    <name evidence="17" type="primary">lpdA</name>
    <name evidence="17" type="ORF">M9393_02485</name>
</gene>
<dbReference type="Pfam" id="PF07992">
    <property type="entry name" value="Pyr_redox_2"/>
    <property type="match status" value="1"/>
</dbReference>
<evidence type="ECO:0000313" key="18">
    <source>
        <dbReference type="Proteomes" id="UP001056209"/>
    </source>
</evidence>
<evidence type="ECO:0000259" key="16">
    <source>
        <dbReference type="Pfam" id="PF07992"/>
    </source>
</evidence>
<feature type="domain" description="Pyridine nucleotide-disulphide oxidoreductase dimerisation" evidence="15">
    <location>
        <begin position="348"/>
        <end position="456"/>
    </location>
</feature>
<dbReference type="InterPro" id="IPR012999">
    <property type="entry name" value="Pyr_OxRdtase_I_AS"/>
</dbReference>
<proteinExistence type="inferred from homology"/>
<reference evidence="17" key="1">
    <citation type="submission" date="2022-05" db="EMBL/GenBank/DDBJ databases">
        <title>Impact of host demography and evolutionary history on endosymbiont molecular evolution: a test in carpenter ants (Genus Camponotus) and their Blochmannia endosymbionts.</title>
        <authorList>
            <person name="Manthey J.D."/>
            <person name="Giron J.C."/>
            <person name="Hruska J.P."/>
        </authorList>
    </citation>
    <scope>NUCLEOTIDE SEQUENCE</scope>
    <source>
        <strain evidence="17">C-039</strain>
    </source>
</reference>
<accession>A0A9Q8X0W9</accession>
<feature type="active site" description="Proton acceptor" evidence="11">
    <location>
        <position position="446"/>
    </location>
</feature>
<keyword evidence="7 12" id="KW-0520">NAD</keyword>
<keyword evidence="6 14" id="KW-0560">Oxidoreductase</keyword>
<evidence type="ECO:0000256" key="5">
    <source>
        <dbReference type="ARBA" id="ARBA00022827"/>
    </source>
</evidence>
<dbReference type="RefSeq" id="WP_250248418.1">
    <property type="nucleotide sequence ID" value="NZ_CP097753.1"/>
</dbReference>
<evidence type="ECO:0000256" key="10">
    <source>
        <dbReference type="ARBA" id="ARBA00049187"/>
    </source>
</evidence>
<dbReference type="PANTHER" id="PTHR22912">
    <property type="entry name" value="DISULFIDE OXIDOREDUCTASE"/>
    <property type="match status" value="1"/>
</dbReference>
<dbReference type="EMBL" id="CP097753">
    <property type="protein sequence ID" value="URJ28028.1"/>
    <property type="molecule type" value="Genomic_DNA"/>
</dbReference>
<evidence type="ECO:0000256" key="1">
    <source>
        <dbReference type="ARBA" id="ARBA00007532"/>
    </source>
</evidence>
<evidence type="ECO:0000256" key="13">
    <source>
        <dbReference type="PIRSR" id="PIRSR000350-4"/>
    </source>
</evidence>
<feature type="binding site" evidence="12">
    <location>
        <position position="314"/>
    </location>
    <ligand>
        <name>FAD</name>
        <dbReference type="ChEBI" id="CHEBI:57692"/>
    </ligand>
</feature>
<organism evidence="17 18">
    <name type="scientific">Candidatus Blochmannia vicinus</name>
    <name type="common">nom. nud.</name>
    <dbReference type="NCBI Taxonomy" id="251540"/>
    <lineage>
        <taxon>Bacteria</taxon>
        <taxon>Pseudomonadati</taxon>
        <taxon>Pseudomonadota</taxon>
        <taxon>Gammaproteobacteria</taxon>
        <taxon>Enterobacterales</taxon>
        <taxon>Enterobacteriaceae</taxon>
        <taxon>ant endosymbionts</taxon>
        <taxon>Candidatus Blochmanniella</taxon>
    </lineage>
</organism>
<dbReference type="PRINTS" id="PR00368">
    <property type="entry name" value="FADPNR"/>
</dbReference>
<dbReference type="GO" id="GO:0050660">
    <property type="term" value="F:flavin adenine dinucleotide binding"/>
    <property type="evidence" value="ECO:0007669"/>
    <property type="project" value="InterPro"/>
</dbReference>
<keyword evidence="12" id="KW-0547">Nucleotide-binding</keyword>
<comment type="miscellaneous">
    <text evidence="14">The active site is a redox-active disulfide bond.</text>
</comment>
<dbReference type="EC" id="1.8.1.4" evidence="2 14"/>
<feature type="binding site" evidence="12">
    <location>
        <position position="118"/>
    </location>
    <ligand>
        <name>FAD</name>
        <dbReference type="ChEBI" id="CHEBI:57692"/>
    </ligand>
</feature>
<dbReference type="InterPro" id="IPR023753">
    <property type="entry name" value="FAD/NAD-binding_dom"/>
</dbReference>
<dbReference type="SUPFAM" id="SSF51905">
    <property type="entry name" value="FAD/NAD(P)-binding domain"/>
    <property type="match status" value="1"/>
</dbReference>
<name>A0A9Q8X0W9_9ENTR</name>
<dbReference type="InterPro" id="IPR006258">
    <property type="entry name" value="Lipoamide_DH"/>
</dbReference>
<keyword evidence="8" id="KW-1015">Disulfide bond</keyword>
<evidence type="ECO:0000256" key="11">
    <source>
        <dbReference type="PIRSR" id="PIRSR000350-2"/>
    </source>
</evidence>
<dbReference type="PRINTS" id="PR00411">
    <property type="entry name" value="PNDRDTASEI"/>
</dbReference>
<protein>
    <recommendedName>
        <fullName evidence="3 14">Dihydrolipoyl dehydrogenase</fullName>
        <ecNumber evidence="2 14">1.8.1.4</ecNumber>
    </recommendedName>
</protein>
<feature type="binding site" evidence="12">
    <location>
        <position position="205"/>
    </location>
    <ligand>
        <name>NAD(+)</name>
        <dbReference type="ChEBI" id="CHEBI:57540"/>
    </ligand>
</feature>
<evidence type="ECO:0000256" key="6">
    <source>
        <dbReference type="ARBA" id="ARBA00023002"/>
    </source>
</evidence>
<feature type="binding site" evidence="12">
    <location>
        <begin position="182"/>
        <end position="189"/>
    </location>
    <ligand>
        <name>NAD(+)</name>
        <dbReference type="ChEBI" id="CHEBI:57540"/>
    </ligand>
</feature>
<comment type="cofactor">
    <cofactor evidence="12 14">
        <name>FAD</name>
        <dbReference type="ChEBI" id="CHEBI:57692"/>
    </cofactor>
    <text evidence="12 14">Binds 1 FAD per subunit.</text>
</comment>
<evidence type="ECO:0000259" key="15">
    <source>
        <dbReference type="Pfam" id="PF02852"/>
    </source>
</evidence>
<evidence type="ECO:0000256" key="14">
    <source>
        <dbReference type="RuleBase" id="RU003692"/>
    </source>
</evidence>
<keyword evidence="9 14" id="KW-0676">Redox-active center</keyword>
<feature type="binding site" evidence="12">
    <location>
        <begin position="320"/>
        <end position="323"/>
    </location>
    <ligand>
        <name>FAD</name>
        <dbReference type="ChEBI" id="CHEBI:57692"/>
    </ligand>
</feature>
<dbReference type="NCBIfam" id="TIGR01350">
    <property type="entry name" value="lipoamide_DH"/>
    <property type="match status" value="1"/>
</dbReference>
<evidence type="ECO:0000313" key="17">
    <source>
        <dbReference type="EMBL" id="URJ28028.1"/>
    </source>
</evidence>
<dbReference type="PIRSF" id="PIRSF000350">
    <property type="entry name" value="Mercury_reductase_MerA"/>
    <property type="match status" value="1"/>
</dbReference>
<sequence>MHMQLKTQILVLGAGPGGYSAAFRCADLGMDTIIVERYPILGGVCLNVGCIPSKTLLHIAKLIKTKKHLDKYGILTSAEVNIDIEKMRSWKNKIITQLSNSLGTMAKARNVKVINGIGKFIDKNTIQVKNNQITLEITFDYAIIAAGSHAVSLPFVPNDNRIWNSTDALSLQSIPKRLLIIGSGAIGLEIATIYHAFGSEIDIVEVYNQIVPILDEDIINLFSKIISRNINLILNTTVNIIEAKKDGIYVTMENNQTSLKNIKRYDVLLVAIGRAPNGNTLNIENAGVNVDEYGFIPVDQQMRTNVKHIFAIGDVIGHPMLAHKSIHEGRVAAEVIAGKKRYFDPIIIPSIIYTDPEIAWVGYTEKDARAKNIDYKVTVFPWIASGRAITEDCKEGMTKLIFDKKTNRIIGGSILGTYASEILGEVALAIEMGCDAEDITLTIHAHPTLYESIALAASIYDGSVTDLPNINTRT</sequence>
<dbReference type="Pfam" id="PF02852">
    <property type="entry name" value="Pyr_redox_dim"/>
    <property type="match status" value="1"/>
</dbReference>
<comment type="catalytic activity">
    <reaction evidence="10 14">
        <text>N(6)-[(R)-dihydrolipoyl]-L-lysyl-[protein] + NAD(+) = N(6)-[(R)-lipoyl]-L-lysyl-[protein] + NADH + H(+)</text>
        <dbReference type="Rhea" id="RHEA:15045"/>
        <dbReference type="Rhea" id="RHEA-COMP:10474"/>
        <dbReference type="Rhea" id="RHEA-COMP:10475"/>
        <dbReference type="ChEBI" id="CHEBI:15378"/>
        <dbReference type="ChEBI" id="CHEBI:57540"/>
        <dbReference type="ChEBI" id="CHEBI:57945"/>
        <dbReference type="ChEBI" id="CHEBI:83099"/>
        <dbReference type="ChEBI" id="CHEBI:83100"/>
        <dbReference type="EC" id="1.8.1.4"/>
    </reaction>
</comment>
<dbReference type="InterPro" id="IPR016156">
    <property type="entry name" value="FAD/NAD-linked_Rdtase_dimer_sf"/>
</dbReference>
<evidence type="ECO:0000256" key="2">
    <source>
        <dbReference type="ARBA" id="ARBA00012608"/>
    </source>
</evidence>
<dbReference type="GO" id="GO:0004148">
    <property type="term" value="F:dihydrolipoyl dehydrogenase (NADH) activity"/>
    <property type="evidence" value="ECO:0007669"/>
    <property type="project" value="UniProtKB-EC"/>
</dbReference>
<dbReference type="InterPro" id="IPR001100">
    <property type="entry name" value="Pyr_nuc-diS_OxRdtase"/>
</dbReference>
<dbReference type="Gene3D" id="3.50.50.60">
    <property type="entry name" value="FAD/NAD(P)-binding domain"/>
    <property type="match status" value="2"/>
</dbReference>
<evidence type="ECO:0000256" key="7">
    <source>
        <dbReference type="ARBA" id="ARBA00023027"/>
    </source>
</evidence>
<keyword evidence="4 14" id="KW-0285">Flavoprotein</keyword>
<dbReference type="InterPro" id="IPR050151">
    <property type="entry name" value="Class-I_Pyr_Nuc-Dis_Oxidored"/>
</dbReference>
<evidence type="ECO:0000256" key="9">
    <source>
        <dbReference type="ARBA" id="ARBA00023284"/>
    </source>
</evidence>
<evidence type="ECO:0000256" key="3">
    <source>
        <dbReference type="ARBA" id="ARBA00016961"/>
    </source>
</evidence>
<keyword evidence="5 12" id="KW-0274">FAD</keyword>
<feature type="binding site" evidence="12">
    <location>
        <position position="54"/>
    </location>
    <ligand>
        <name>FAD</name>
        <dbReference type="ChEBI" id="CHEBI:57692"/>
    </ligand>
</feature>
<feature type="disulfide bond" description="Redox-active" evidence="13">
    <location>
        <begin position="45"/>
        <end position="50"/>
    </location>
</feature>
<dbReference type="Proteomes" id="UP001056209">
    <property type="component" value="Chromosome"/>
</dbReference>
<dbReference type="PROSITE" id="PS00076">
    <property type="entry name" value="PYRIDINE_REDOX_1"/>
    <property type="match status" value="1"/>
</dbReference>
<comment type="similarity">
    <text evidence="1 14">Belongs to the class-I pyridine nucleotide-disulfide oxidoreductase family.</text>
</comment>